<dbReference type="CTD" id="78774311"/>
<accession>A0A6A5HIM1</accession>
<evidence type="ECO:0000313" key="2">
    <source>
        <dbReference type="Proteomes" id="UP000483820"/>
    </source>
</evidence>
<dbReference type="RefSeq" id="XP_053590232.1">
    <property type="nucleotide sequence ID" value="XM_053726038.1"/>
</dbReference>
<proteinExistence type="predicted"/>
<dbReference type="KEGG" id="crq:GCK72_007208"/>
<dbReference type="Proteomes" id="UP000483820">
    <property type="component" value="Chromosome II"/>
</dbReference>
<sequence>MKKSSLHSSEASANFRAAWLNMKEEKEERILISLRDDDVTAATCLPLCHLYSVSAIYKQETNICHLSPSCRAGIMERVKNVLTEFYADPGEPEVCKKKEELSDLQRLLRADTHEGALRFAEESLYWKSRNFLSYPELTRLPIDFITCCRDVPRIHAFYRVIIENPNGYILTPCHANVHGYHRGDLRYIEVNDRTVTKSNETTSIVGKLFLGDIIGVTGLASCPRTNTG</sequence>
<dbReference type="EMBL" id="WUAV01000002">
    <property type="protein sequence ID" value="KAF1767249.1"/>
    <property type="molecule type" value="Genomic_DNA"/>
</dbReference>
<dbReference type="AlphaFoldDB" id="A0A6A5HIM1"/>
<name>A0A6A5HIM1_CAERE</name>
<dbReference type="GeneID" id="78774311"/>
<protein>
    <submittedName>
        <fullName evidence="1">Uncharacterized protein</fullName>
    </submittedName>
</protein>
<gene>
    <name evidence="1" type="ORF">GCK72_007208</name>
</gene>
<comment type="caution">
    <text evidence="1">The sequence shown here is derived from an EMBL/GenBank/DDBJ whole genome shotgun (WGS) entry which is preliminary data.</text>
</comment>
<reference evidence="1 2" key="1">
    <citation type="submission" date="2019-12" db="EMBL/GenBank/DDBJ databases">
        <title>Chromosome-level assembly of the Caenorhabditis remanei genome.</title>
        <authorList>
            <person name="Teterina A.A."/>
            <person name="Willis J.H."/>
            <person name="Phillips P.C."/>
        </authorList>
    </citation>
    <scope>NUCLEOTIDE SEQUENCE [LARGE SCALE GENOMIC DNA]</scope>
    <source>
        <strain evidence="1 2">PX506</strain>
        <tissue evidence="1">Whole organism</tissue>
    </source>
</reference>
<evidence type="ECO:0000313" key="1">
    <source>
        <dbReference type="EMBL" id="KAF1767249.1"/>
    </source>
</evidence>
<organism evidence="1 2">
    <name type="scientific">Caenorhabditis remanei</name>
    <name type="common">Caenorhabditis vulgaris</name>
    <dbReference type="NCBI Taxonomy" id="31234"/>
    <lineage>
        <taxon>Eukaryota</taxon>
        <taxon>Metazoa</taxon>
        <taxon>Ecdysozoa</taxon>
        <taxon>Nematoda</taxon>
        <taxon>Chromadorea</taxon>
        <taxon>Rhabditida</taxon>
        <taxon>Rhabditina</taxon>
        <taxon>Rhabditomorpha</taxon>
        <taxon>Rhabditoidea</taxon>
        <taxon>Rhabditidae</taxon>
        <taxon>Peloderinae</taxon>
        <taxon>Caenorhabditis</taxon>
    </lineage>
</organism>